<dbReference type="SUPFAM" id="SSF57903">
    <property type="entry name" value="FYVE/PHD zinc finger"/>
    <property type="match status" value="1"/>
</dbReference>
<reference evidence="2" key="2">
    <citation type="journal article" date="2023" name="Microbiol Resour">
        <title>Decontamination and Annotation of the Draft Genome Sequence of the Oomycete Lagenidium giganteum ARSEF 373.</title>
        <authorList>
            <person name="Morgan W.R."/>
            <person name="Tartar A."/>
        </authorList>
    </citation>
    <scope>NUCLEOTIDE SEQUENCE</scope>
    <source>
        <strain evidence="2">ARSEF 373</strain>
    </source>
</reference>
<feature type="compositionally biased region" description="Polar residues" evidence="1">
    <location>
        <begin position="304"/>
        <end position="314"/>
    </location>
</feature>
<evidence type="ECO:0000256" key="1">
    <source>
        <dbReference type="SAM" id="MobiDB-lite"/>
    </source>
</evidence>
<feature type="region of interest" description="Disordered" evidence="1">
    <location>
        <begin position="382"/>
        <end position="402"/>
    </location>
</feature>
<name>A0AAV2YDD9_9STRA</name>
<feature type="region of interest" description="Disordered" evidence="1">
    <location>
        <begin position="1"/>
        <end position="65"/>
    </location>
</feature>
<comment type="caution">
    <text evidence="2">The sequence shown here is derived from an EMBL/GenBank/DDBJ whole genome shotgun (WGS) entry which is preliminary data.</text>
</comment>
<feature type="region of interest" description="Disordered" evidence="1">
    <location>
        <begin position="1042"/>
        <end position="1070"/>
    </location>
</feature>
<dbReference type="Gene3D" id="3.30.40.10">
    <property type="entry name" value="Zinc/RING finger domain, C3HC4 (zinc finger)"/>
    <property type="match status" value="1"/>
</dbReference>
<feature type="compositionally biased region" description="Basic and acidic residues" evidence="1">
    <location>
        <begin position="269"/>
        <end position="280"/>
    </location>
</feature>
<dbReference type="Proteomes" id="UP001146120">
    <property type="component" value="Unassembled WGS sequence"/>
</dbReference>
<gene>
    <name evidence="2" type="ORF">N0F65_011503</name>
</gene>
<dbReference type="InterPro" id="IPR011011">
    <property type="entry name" value="Znf_FYVE_PHD"/>
</dbReference>
<proteinExistence type="predicted"/>
<protein>
    <recommendedName>
        <fullName evidence="4">Zinc finger PHD-type domain-containing protein</fullName>
    </recommendedName>
</protein>
<dbReference type="CDD" id="cd15489">
    <property type="entry name" value="PHD_SF"/>
    <property type="match status" value="1"/>
</dbReference>
<keyword evidence="3" id="KW-1185">Reference proteome</keyword>
<evidence type="ECO:0008006" key="4">
    <source>
        <dbReference type="Google" id="ProtNLM"/>
    </source>
</evidence>
<organism evidence="2 3">
    <name type="scientific">Lagenidium giganteum</name>
    <dbReference type="NCBI Taxonomy" id="4803"/>
    <lineage>
        <taxon>Eukaryota</taxon>
        <taxon>Sar</taxon>
        <taxon>Stramenopiles</taxon>
        <taxon>Oomycota</taxon>
        <taxon>Peronosporomycetes</taxon>
        <taxon>Pythiales</taxon>
        <taxon>Pythiaceae</taxon>
    </lineage>
</organism>
<feature type="compositionally biased region" description="Low complexity" evidence="1">
    <location>
        <begin position="1044"/>
        <end position="1064"/>
    </location>
</feature>
<dbReference type="AlphaFoldDB" id="A0AAV2YDD9"/>
<evidence type="ECO:0000313" key="2">
    <source>
        <dbReference type="EMBL" id="DAZ92927.1"/>
    </source>
</evidence>
<accession>A0AAV2YDD9</accession>
<evidence type="ECO:0000313" key="3">
    <source>
        <dbReference type="Proteomes" id="UP001146120"/>
    </source>
</evidence>
<reference evidence="2" key="1">
    <citation type="submission" date="2022-11" db="EMBL/GenBank/DDBJ databases">
        <authorList>
            <person name="Morgan W.R."/>
            <person name="Tartar A."/>
        </authorList>
    </citation>
    <scope>NUCLEOTIDE SEQUENCE</scope>
    <source>
        <strain evidence="2">ARSEF 373</strain>
    </source>
</reference>
<sequence length="1180" mass="131920">MASMRKPSPFGSEGAGLAPPADAPAMNASSAPAELRNLVHKLPSGPKTTTDASMEGAVARRELSRRDVEPVDDEDLCTICREARIGEQLIHCCYCQKALHRQCANLPYTPDEGNVFCRYSCFVSFHEHHDQFKKSRFEYAKLALRVCAALRDLPRRKFPEAENIGGHANPPEVGGVPISTPFATVPNSRAAAHQAESEKHLNEAVPVQQVHADDSRGMRRPRPRSQTRSVSPGMHTYSPHIELTTPPPTAVPADTATSNARAGRPSSRTRHEVIEAEDGMRKKRQRLPPADAYAANSGREDANARNSRPPSTGATRADQLHSIQVDDPNAHYATASGDAATPGRSTGLAPIAQALLKSGKPMPQLLSVLPQVASVGVENPMENPFEDMGRDRRGDGGYPAGGHNHLQRRTEGDGSYNHAPVNGQMPPIQTSSHRANIPWLSFSAFPVELQERFVCKADDMNGVFRIDLSPVFLEKRMNLYQNEIDFFFRCFESADVSLVVKGMASELNPYIWAWPFILESCGPETQLMFDHFQFTRRVDDLPELEYKGKLKLSMACYNSYLEKYLTCSAKDTVVLEDYASKKAMKVVAGENIIALNQLVIAEHCTQLHCDLIKGFQWDVFAGGIHCLLQYLSPSCRHERFSSPLLHFTFPGVRGTLLDPGNGTTDSAYQLVIFERLEPKDRDEFMQILRRAGYDPDKKSMLLDSHLRTLRSAGFAWSTVLLHDGEFVHVNKFAMKNASLCSGGWTFDPRRAIVEAAKRGLAIVRTGEFLHTISNPSMASSQHRVLTFAPHSIPVDSEIISQRQEQMVLFLESILPCMDAIVDEEYELGLAKDDSQEFRKIFDDEIMWKAVDAHLINCKHSVNDWREYQCGICGLELTNIYKQCLGCTIYSSRCRPNMNYKVFRICFRCHAQPEHHHFKPRLIHTYYERLISSEGHTGLLPATRRYQAVRTYFKCRCTPSQSCAYCGGCESCSCLCHTMFQTRFRFSTPEYLNHLRSDIVDIIKWHKQHRMRRNFGSLNLAAMEQHATQRQLRECVSDSSLDTMASPADTAASTSTATSPTASAANEVSSTSSIGLSIQDESVIPRSQSESGLATKCARWPASVVDKKSALAHQQQQQQQHPELDAMRRLSLKMVLHSPSNSSSSVLSPTERLPFGVSERYESMPVPIRRHPLQRNVIQSV</sequence>
<dbReference type="InterPro" id="IPR013083">
    <property type="entry name" value="Znf_RING/FYVE/PHD"/>
</dbReference>
<dbReference type="EMBL" id="DAKRPA010000366">
    <property type="protein sequence ID" value="DAZ92927.1"/>
    <property type="molecule type" value="Genomic_DNA"/>
</dbReference>
<feature type="region of interest" description="Disordered" evidence="1">
    <location>
        <begin position="189"/>
        <end position="316"/>
    </location>
</feature>